<feature type="region of interest" description="Disordered" evidence="1">
    <location>
        <begin position="834"/>
        <end position="868"/>
    </location>
</feature>
<feature type="region of interest" description="Disordered" evidence="1">
    <location>
        <begin position="413"/>
        <end position="799"/>
    </location>
</feature>
<feature type="compositionally biased region" description="Basic residues" evidence="1">
    <location>
        <begin position="678"/>
        <end position="687"/>
    </location>
</feature>
<feature type="compositionally biased region" description="Pro residues" evidence="1">
    <location>
        <begin position="292"/>
        <end position="305"/>
    </location>
</feature>
<proteinExistence type="predicted"/>
<reference evidence="2" key="2">
    <citation type="submission" date="2023-05" db="EMBL/GenBank/DDBJ databases">
        <authorList>
            <consortium name="Lawrence Berkeley National Laboratory"/>
            <person name="Steindorff A."/>
            <person name="Hensen N."/>
            <person name="Bonometti L."/>
            <person name="Westerberg I."/>
            <person name="Brannstrom I.O."/>
            <person name="Guillou S."/>
            <person name="Cros-Aarteil S."/>
            <person name="Calhoun S."/>
            <person name="Haridas S."/>
            <person name="Kuo A."/>
            <person name="Mondo S."/>
            <person name="Pangilinan J."/>
            <person name="Riley R."/>
            <person name="Labutti K."/>
            <person name="Andreopoulos B."/>
            <person name="Lipzen A."/>
            <person name="Chen C."/>
            <person name="Yanf M."/>
            <person name="Daum C."/>
            <person name="Ng V."/>
            <person name="Clum A."/>
            <person name="Ohm R."/>
            <person name="Martin F."/>
            <person name="Silar P."/>
            <person name="Natvig D."/>
            <person name="Lalanne C."/>
            <person name="Gautier V."/>
            <person name="Ament-Velasquez S.L."/>
            <person name="Kruys A."/>
            <person name="Hutchinson M.I."/>
            <person name="Powell A.J."/>
            <person name="Barry K."/>
            <person name="Miller A.N."/>
            <person name="Grigoriev I.V."/>
            <person name="Debuchy R."/>
            <person name="Gladieux P."/>
            <person name="Thoren M.H."/>
            <person name="Johannesson H."/>
        </authorList>
    </citation>
    <scope>NUCLEOTIDE SEQUENCE</scope>
    <source>
        <strain evidence="2">CBS 892.96</strain>
    </source>
</reference>
<feature type="compositionally biased region" description="Low complexity" evidence="1">
    <location>
        <begin position="306"/>
        <end position="316"/>
    </location>
</feature>
<organism evidence="2 3">
    <name type="scientific">Triangularia setosa</name>
    <dbReference type="NCBI Taxonomy" id="2587417"/>
    <lineage>
        <taxon>Eukaryota</taxon>
        <taxon>Fungi</taxon>
        <taxon>Dikarya</taxon>
        <taxon>Ascomycota</taxon>
        <taxon>Pezizomycotina</taxon>
        <taxon>Sordariomycetes</taxon>
        <taxon>Sordariomycetidae</taxon>
        <taxon>Sordariales</taxon>
        <taxon>Podosporaceae</taxon>
        <taxon>Triangularia</taxon>
    </lineage>
</organism>
<reference evidence="2" key="1">
    <citation type="journal article" date="2023" name="Mol. Phylogenet. Evol.">
        <title>Genome-scale phylogeny and comparative genomics of the fungal order Sordariales.</title>
        <authorList>
            <person name="Hensen N."/>
            <person name="Bonometti L."/>
            <person name="Westerberg I."/>
            <person name="Brannstrom I.O."/>
            <person name="Guillou S."/>
            <person name="Cros-Aarteil S."/>
            <person name="Calhoun S."/>
            <person name="Haridas S."/>
            <person name="Kuo A."/>
            <person name="Mondo S."/>
            <person name="Pangilinan J."/>
            <person name="Riley R."/>
            <person name="LaButti K."/>
            <person name="Andreopoulos B."/>
            <person name="Lipzen A."/>
            <person name="Chen C."/>
            <person name="Yan M."/>
            <person name="Daum C."/>
            <person name="Ng V."/>
            <person name="Clum A."/>
            <person name="Steindorff A."/>
            <person name="Ohm R.A."/>
            <person name="Martin F."/>
            <person name="Silar P."/>
            <person name="Natvig D.O."/>
            <person name="Lalanne C."/>
            <person name="Gautier V."/>
            <person name="Ament-Velasquez S.L."/>
            <person name="Kruys A."/>
            <person name="Hutchinson M.I."/>
            <person name="Powell A.J."/>
            <person name="Barry K."/>
            <person name="Miller A.N."/>
            <person name="Grigoriev I.V."/>
            <person name="Debuchy R."/>
            <person name="Gladieux P."/>
            <person name="Hiltunen Thoren M."/>
            <person name="Johannesson H."/>
        </authorList>
    </citation>
    <scope>NUCLEOTIDE SEQUENCE</scope>
    <source>
        <strain evidence="2">CBS 892.96</strain>
    </source>
</reference>
<feature type="compositionally biased region" description="Basic and acidic residues" evidence="1">
    <location>
        <begin position="688"/>
        <end position="702"/>
    </location>
</feature>
<evidence type="ECO:0000313" key="3">
    <source>
        <dbReference type="Proteomes" id="UP001302321"/>
    </source>
</evidence>
<comment type="caution">
    <text evidence="2">The sequence shown here is derived from an EMBL/GenBank/DDBJ whole genome shotgun (WGS) entry which is preliminary data.</text>
</comment>
<name>A0AAN7A610_9PEZI</name>
<dbReference type="AlphaFoldDB" id="A0AAN7A610"/>
<feature type="compositionally biased region" description="Basic residues" evidence="1">
    <location>
        <begin position="549"/>
        <end position="562"/>
    </location>
</feature>
<feature type="compositionally biased region" description="Basic and acidic residues" evidence="1">
    <location>
        <begin position="509"/>
        <end position="548"/>
    </location>
</feature>
<feature type="compositionally biased region" description="Basic and acidic residues" evidence="1">
    <location>
        <begin position="711"/>
        <end position="767"/>
    </location>
</feature>
<sequence length="883" mass="98085">MLSADLAEIGASEVIPIPPLAKFMHSDHPWHVALKICAAVVVKCHQVRSLPQIQPGTPKFLEYLTRMACFESLNDLHPRPSHLLAAAFLSHASGVRSDHVNLHPSAMMIALNLFQFNRLKGVRPTPNVHEWRHPMYEQLLGKFRNDLAQHFLTSGRKALVTKMGRVQWRVDGWFEHLGNPKRRTPGSEARKQDGFRQLLAKRMDEPGKPLAFLLEGVSCPPSTDDEPFFLCEADPLASAQLLNELLTRAQLQTEAYQQREPPLPALPPWDDVFRDVQHFAEDGTAEEYPSLPDSPPTMQPLPAPRPASATAAHAGPFVDPPTNPNRLPLISSFESSFLDSYITSEAPPAEAQVYKSLADVPPRDSSQAGSGPAQSDELDILWLSRNFPNLGKMSIKDNALVFPGLSRKRELEAAEVDKAKKARSKPRPLPQPPSKQRQDPQLSTSHGARQSQQPQEMPPPALPASRAPNAEHVKTLRGAAAKRAIQQGERVKAQQSRSGKISADSDVVLEERRRANTEKPKVRMEELEREGKKEELKPRMERLGWETKRKAKYLAKKERQRARKELQRRTGQAEPAPVQAKAEETEPSSSQHVLTPPRLQVENESLVEAKAIVTSSEPEKQQDGKPTEAIPSELNREIVVVEKCEAGGPETIPLPESEEEDEGKGAAGPSGKKETKWRVWKVRKRDRKEKEAEEEREADRLKAQQRVARQLAEDQKLWDEERRQKKEQERPLLPKEAEELARAKEESLRQAKEEEDEHCRKVREAREKKRAGAALCKAEAARKKERTETQLEAKPQARLRADAKSLGTGRAELVPAQPAGPATSVLPVPVYLSLPSSSAGPVPAPPLSPAPAPALAPTPSPSPAPVMNEPFVTREAATVHGSA</sequence>
<dbReference type="EMBL" id="MU866273">
    <property type="protein sequence ID" value="KAK4174625.1"/>
    <property type="molecule type" value="Genomic_DNA"/>
</dbReference>
<evidence type="ECO:0000313" key="2">
    <source>
        <dbReference type="EMBL" id="KAK4174625.1"/>
    </source>
</evidence>
<feature type="compositionally biased region" description="Basic and acidic residues" evidence="1">
    <location>
        <begin position="779"/>
        <end position="791"/>
    </location>
</feature>
<accession>A0AAN7A610</accession>
<feature type="compositionally biased region" description="Basic and acidic residues" evidence="1">
    <location>
        <begin position="634"/>
        <end position="645"/>
    </location>
</feature>
<keyword evidence="3" id="KW-1185">Reference proteome</keyword>
<feature type="region of interest" description="Disordered" evidence="1">
    <location>
        <begin position="285"/>
        <end position="323"/>
    </location>
</feature>
<feature type="compositionally biased region" description="Pro residues" evidence="1">
    <location>
        <begin position="842"/>
        <end position="864"/>
    </location>
</feature>
<feature type="compositionally biased region" description="Polar residues" evidence="1">
    <location>
        <begin position="439"/>
        <end position="455"/>
    </location>
</feature>
<protein>
    <submittedName>
        <fullName evidence="2">Uncharacterized protein</fullName>
    </submittedName>
</protein>
<gene>
    <name evidence="2" type="ORF">QBC36DRAFT_37808</name>
</gene>
<evidence type="ECO:0000256" key="1">
    <source>
        <dbReference type="SAM" id="MobiDB-lite"/>
    </source>
</evidence>
<dbReference type="Proteomes" id="UP001302321">
    <property type="component" value="Unassembled WGS sequence"/>
</dbReference>
<feature type="compositionally biased region" description="Basic and acidic residues" evidence="1">
    <location>
        <begin position="617"/>
        <end position="626"/>
    </location>
</feature>